<sequence length="335" mass="38696">MQEWLYGNEGYYRNVRTIGKEGDFYTAVSTSMFFGGSIAKRLISTIESGFLTSSCTVVEIGAHKGYLLADMIQFIYTLNPELLQTLTFVIVEPFSANQAMQKNYFEEAFGDAVKVLHVKRLEAFTCKEAFFVANEIFDAFPCELIKEDQMLFIEKDQAFFETMDSETKAKAKEYGMSKGELCLEYEPFADAMNQCCERFEFVTFDYGDKEARGDFSLRVYANHQVYPFFALTDLVEEKLREKSDFNGFFAKADITYDVNFSHLFYAFEKNGIHVHDYATQMKALVDFGLVELLELFAQNVSEKQYEREMNKIKTLIDPSFMGERFKMACFRKGEA</sequence>
<dbReference type="SUPFAM" id="SSF53335">
    <property type="entry name" value="S-adenosyl-L-methionine-dependent methyltransferases"/>
    <property type="match status" value="1"/>
</dbReference>
<protein>
    <submittedName>
        <fullName evidence="3">SAM-dependent methyltransferase</fullName>
    </submittedName>
</protein>
<dbReference type="PANTHER" id="PTHR12049">
    <property type="entry name" value="PROTEIN ARGININE METHYLTRANSFERASE NDUFAF7, MITOCHONDRIAL"/>
    <property type="match status" value="1"/>
</dbReference>
<reference evidence="3 4" key="1">
    <citation type="journal article" date="2017" name="Environ. Sci. Technol.">
        <title>Organohalide Respiration with Chlorinated Ethenes under Low pH Conditions.</title>
        <authorList>
            <person name="Yang Y."/>
            <person name="Capiro N.L."/>
            <person name="Marcet T.F."/>
            <person name="Yan J."/>
            <person name="Pennell K.D."/>
            <person name="Loffler F.E."/>
        </authorList>
    </citation>
    <scope>NUCLEOTIDE SEQUENCE [LARGE SCALE GENOMIC DNA]</scope>
    <source>
        <strain evidence="3 4">ACSDCE</strain>
    </source>
</reference>
<dbReference type="Pfam" id="PF02636">
    <property type="entry name" value="Methyltransf_28"/>
    <property type="match status" value="1"/>
</dbReference>
<dbReference type="Proteomes" id="UP000502831">
    <property type="component" value="Chromosome"/>
</dbReference>
<dbReference type="AlphaFoldDB" id="A0AA92FIT3"/>
<dbReference type="PANTHER" id="PTHR12049:SF7">
    <property type="entry name" value="PROTEIN ARGININE METHYLTRANSFERASE NDUFAF7, MITOCHONDRIAL"/>
    <property type="match status" value="1"/>
</dbReference>
<evidence type="ECO:0000313" key="3">
    <source>
        <dbReference type="EMBL" id="QIR76927.2"/>
    </source>
</evidence>
<evidence type="ECO:0000256" key="2">
    <source>
        <dbReference type="ARBA" id="ARBA00022679"/>
    </source>
</evidence>
<accession>A0AA92FIT3</accession>
<dbReference type="InterPro" id="IPR038375">
    <property type="entry name" value="NDUFAF7_sf"/>
</dbReference>
<name>A0AA92FIT3_9BACT</name>
<proteinExistence type="predicted"/>
<gene>
    <name evidence="3" type="ORF">FA584_12255</name>
</gene>
<evidence type="ECO:0000256" key="1">
    <source>
        <dbReference type="ARBA" id="ARBA00022603"/>
    </source>
</evidence>
<dbReference type="Gene3D" id="3.40.50.12710">
    <property type="match status" value="1"/>
</dbReference>
<organism evidence="3 4">
    <name type="scientific">Sulfurospirillum diekertiae</name>
    <dbReference type="NCBI Taxonomy" id="1854492"/>
    <lineage>
        <taxon>Bacteria</taxon>
        <taxon>Pseudomonadati</taxon>
        <taxon>Campylobacterota</taxon>
        <taxon>Epsilonproteobacteria</taxon>
        <taxon>Campylobacterales</taxon>
        <taxon>Sulfurospirillaceae</taxon>
        <taxon>Sulfurospirillum</taxon>
    </lineage>
</organism>
<dbReference type="InterPro" id="IPR003788">
    <property type="entry name" value="NDUFAF7"/>
</dbReference>
<evidence type="ECO:0000313" key="4">
    <source>
        <dbReference type="Proteomes" id="UP000502831"/>
    </source>
</evidence>
<dbReference type="GO" id="GO:0035243">
    <property type="term" value="F:protein-arginine omega-N symmetric methyltransferase activity"/>
    <property type="evidence" value="ECO:0007669"/>
    <property type="project" value="TreeGrafter"/>
</dbReference>
<dbReference type="InterPro" id="IPR029063">
    <property type="entry name" value="SAM-dependent_MTases_sf"/>
</dbReference>
<dbReference type="EMBL" id="CP039734">
    <property type="protein sequence ID" value="QIR76927.2"/>
    <property type="molecule type" value="Genomic_DNA"/>
</dbReference>
<keyword evidence="1 3" id="KW-0489">Methyltransferase</keyword>
<dbReference type="GO" id="GO:0032259">
    <property type="term" value="P:methylation"/>
    <property type="evidence" value="ECO:0007669"/>
    <property type="project" value="UniProtKB-KW"/>
</dbReference>
<keyword evidence="2" id="KW-0808">Transferase</keyword>